<evidence type="ECO:0000256" key="8">
    <source>
        <dbReference type="PROSITE-ProRule" id="PRU00176"/>
    </source>
</evidence>
<protein>
    <recommendedName>
        <fullName evidence="9">Polyadenylate-binding protein</fullName>
        <shortName evidence="9">PABP</shortName>
    </recommendedName>
</protein>
<comment type="subcellular location">
    <subcellularLocation>
        <location evidence="2 9">Cytoplasm</location>
    </subcellularLocation>
    <subcellularLocation>
        <location evidence="1">Nucleus</location>
    </subcellularLocation>
</comment>
<dbReference type="PROSITE" id="PS51309">
    <property type="entry name" value="PABC"/>
    <property type="match status" value="1"/>
</dbReference>
<feature type="compositionally biased region" description="Low complexity" evidence="10">
    <location>
        <begin position="18"/>
        <end position="46"/>
    </location>
</feature>
<dbReference type="SMART" id="SM00360">
    <property type="entry name" value="RRM"/>
    <property type="match status" value="4"/>
</dbReference>
<dbReference type="AlphaFoldDB" id="A0AAF5HZK2"/>
<reference evidence="14" key="1">
    <citation type="submission" date="2024-02" db="UniProtKB">
        <authorList>
            <consortium name="WormBaseParasite"/>
        </authorList>
    </citation>
    <scope>IDENTIFICATION</scope>
</reference>
<evidence type="ECO:0000256" key="9">
    <source>
        <dbReference type="RuleBase" id="RU362004"/>
    </source>
</evidence>
<feature type="domain" description="RRM" evidence="11">
    <location>
        <begin position="140"/>
        <end position="217"/>
    </location>
</feature>
<dbReference type="SUPFAM" id="SSF54928">
    <property type="entry name" value="RNA-binding domain, RBD"/>
    <property type="match status" value="2"/>
</dbReference>
<evidence type="ECO:0000256" key="7">
    <source>
        <dbReference type="ARBA" id="ARBA00023242"/>
    </source>
</evidence>
<dbReference type="CDD" id="cd12381">
    <property type="entry name" value="RRM4_I_PABPs"/>
    <property type="match status" value="1"/>
</dbReference>
<feature type="domain" description="RRM" evidence="11">
    <location>
        <begin position="338"/>
        <end position="415"/>
    </location>
</feature>
<dbReference type="GO" id="GO:0003723">
    <property type="term" value="F:RNA binding"/>
    <property type="evidence" value="ECO:0007669"/>
    <property type="project" value="UniProtKB-UniRule"/>
</dbReference>
<feature type="region of interest" description="Disordered" evidence="10">
    <location>
        <begin position="503"/>
        <end position="523"/>
    </location>
</feature>
<evidence type="ECO:0000256" key="4">
    <source>
        <dbReference type="ARBA" id="ARBA00022490"/>
    </source>
</evidence>
<evidence type="ECO:0000313" key="13">
    <source>
        <dbReference type="Proteomes" id="UP000035681"/>
    </source>
</evidence>
<dbReference type="CDD" id="cd12379">
    <property type="entry name" value="RRM2_I_PABPs"/>
    <property type="match status" value="1"/>
</dbReference>
<dbReference type="SMART" id="SM00517">
    <property type="entry name" value="PolyA"/>
    <property type="match status" value="1"/>
</dbReference>
<dbReference type="InterPro" id="IPR034364">
    <property type="entry name" value="PABP_RRM1"/>
</dbReference>
<proteinExistence type="inferred from homology"/>
<evidence type="ECO:0000256" key="2">
    <source>
        <dbReference type="ARBA" id="ARBA00004496"/>
    </source>
</evidence>
<dbReference type="FunFam" id="3.30.70.330:FF:000091">
    <property type="entry name" value="Polyadenylate-binding protein"/>
    <property type="match status" value="1"/>
</dbReference>
<accession>A0AAF5HZK2</accession>
<evidence type="ECO:0000259" key="11">
    <source>
        <dbReference type="PROSITE" id="PS50102"/>
    </source>
</evidence>
<keyword evidence="7" id="KW-0539">Nucleus</keyword>
<dbReference type="InterPro" id="IPR036053">
    <property type="entry name" value="PABP-dom"/>
</dbReference>
<dbReference type="Proteomes" id="UP000035681">
    <property type="component" value="Unplaced"/>
</dbReference>
<dbReference type="CDD" id="cd12378">
    <property type="entry name" value="RRM1_I_PABPs"/>
    <property type="match status" value="1"/>
</dbReference>
<comment type="similarity">
    <text evidence="3 9">Belongs to the polyadenylate-binding protein type-1 family.</text>
</comment>
<feature type="compositionally biased region" description="Polar residues" evidence="10">
    <location>
        <begin position="1"/>
        <end position="14"/>
    </location>
</feature>
<keyword evidence="5" id="KW-0677">Repeat</keyword>
<evidence type="ECO:0000313" key="14">
    <source>
        <dbReference type="WBParaSite" id="TCONS_00005203.p1"/>
    </source>
</evidence>
<dbReference type="PROSITE" id="PS50102">
    <property type="entry name" value="RRM"/>
    <property type="match status" value="4"/>
</dbReference>
<dbReference type="SUPFAM" id="SSF63570">
    <property type="entry name" value="PABC (PABP) domain"/>
    <property type="match status" value="1"/>
</dbReference>
<keyword evidence="4 9" id="KW-0963">Cytoplasm</keyword>
<dbReference type="NCBIfam" id="TIGR01628">
    <property type="entry name" value="PABP-1234"/>
    <property type="match status" value="1"/>
</dbReference>
<evidence type="ECO:0000256" key="5">
    <source>
        <dbReference type="ARBA" id="ARBA00022737"/>
    </source>
</evidence>
<organism evidence="13 14">
    <name type="scientific">Strongyloides stercoralis</name>
    <name type="common">Threadworm</name>
    <dbReference type="NCBI Taxonomy" id="6248"/>
    <lineage>
        <taxon>Eukaryota</taxon>
        <taxon>Metazoa</taxon>
        <taxon>Ecdysozoa</taxon>
        <taxon>Nematoda</taxon>
        <taxon>Chromadorea</taxon>
        <taxon>Rhabditida</taxon>
        <taxon>Tylenchina</taxon>
        <taxon>Panagrolaimomorpha</taxon>
        <taxon>Strongyloidoidea</taxon>
        <taxon>Strongyloididae</taxon>
        <taxon>Strongyloides</taxon>
    </lineage>
</organism>
<keyword evidence="6 8" id="KW-0694">RNA-binding</keyword>
<dbReference type="InterPro" id="IPR035979">
    <property type="entry name" value="RBD_domain_sf"/>
</dbReference>
<evidence type="ECO:0000256" key="1">
    <source>
        <dbReference type="ARBA" id="ARBA00004123"/>
    </source>
</evidence>
<dbReference type="Pfam" id="PF00076">
    <property type="entry name" value="RRM_1"/>
    <property type="match status" value="4"/>
</dbReference>
<dbReference type="CDD" id="cd12380">
    <property type="entry name" value="RRM3_I_PABPs"/>
    <property type="match status" value="1"/>
</dbReference>
<dbReference type="InterPro" id="IPR012677">
    <property type="entry name" value="Nucleotide-bd_a/b_plait_sf"/>
</dbReference>
<dbReference type="InterPro" id="IPR002004">
    <property type="entry name" value="PABP_HYD_C"/>
</dbReference>
<sequence length="666" mass="74159">KMSVATQNPEQNAQAKVAQTGASGNGTANGAVAGTNNNTSNGNTGQRSYQSASLYVGDLHPDVSESVLFSQFSTAGTVISIRVCRDTVTRNSLGYAYVNFEKVEDAEMALDTMNFEPLMGRPMRIMWSQRDPSLRRSGAGNVFIKNMDKSIDTKSIYDTFSMFGNILSCKVATDENGVSLGYGFIHFETEESAQKAIDRVNGMLLDGKKVYVGKFIQRDLRKKENSSDQKNFTNVYVKNFDDKIDDDTLNKMFSKYGEITSAVVMKTDDGKSKGFGFVCFKDAESAAKAVAEMNDSVVPNSDKKLYVGCAQKKNDRLHELRQKHEIQKRERLAKFEGVNLYVKNLDDTVTDEQLRQQFEGFGTITSAKIMRDEQDRSKGFGFVCYESRSDATKAVTEMNGKMFGSKPLYVALAQRKEERKAQLATQYLRTFPYNRMNAQIPPVYGNHHPGGFYLNAPMQNGRGHFGPSGVNAGQVRNNAPRWNSYQNAGGFNGNPQNYPMQGNYQNQNVRGNRPQGGGQNAPRQYNQRIQRSNMPQQPIVRGGAVNPPMQGKQNMHPNYYGMQQRSANQPMGQMQQEIYQSGPQEPLTAYTLSKASVQEQKQMIGERIYPLVAKNCKDSDVGKITGMMLEMDNSELLMMLDNEELLQSKVAEAANVLNNAAKAGNH</sequence>
<dbReference type="WBParaSite" id="TCONS_00005203.p1">
    <property type="protein sequence ID" value="TCONS_00005203.p1"/>
    <property type="gene ID" value="XLOC_003537"/>
</dbReference>
<dbReference type="Gene3D" id="1.10.1900.10">
    <property type="entry name" value="c-terminal domain of poly(a) binding protein"/>
    <property type="match status" value="1"/>
</dbReference>
<dbReference type="FunFam" id="3.30.70.330:FF:000651">
    <property type="entry name" value="Poly(A) binding protein cytoplasmic 1 like"/>
    <property type="match status" value="1"/>
</dbReference>
<evidence type="ECO:0000256" key="3">
    <source>
        <dbReference type="ARBA" id="ARBA00008557"/>
    </source>
</evidence>
<evidence type="ECO:0000256" key="6">
    <source>
        <dbReference type="ARBA" id="ARBA00022884"/>
    </source>
</evidence>
<feature type="region of interest" description="Disordered" evidence="10">
    <location>
        <begin position="1"/>
        <end position="48"/>
    </location>
</feature>
<dbReference type="InterPro" id="IPR006515">
    <property type="entry name" value="PABP_1234"/>
</dbReference>
<feature type="domain" description="RRM" evidence="11">
    <location>
        <begin position="52"/>
        <end position="130"/>
    </location>
</feature>
<dbReference type="SMART" id="SM00361">
    <property type="entry name" value="RRM_1"/>
    <property type="match status" value="4"/>
</dbReference>
<dbReference type="Pfam" id="PF00658">
    <property type="entry name" value="MLLE"/>
    <property type="match status" value="1"/>
</dbReference>
<dbReference type="InterPro" id="IPR003954">
    <property type="entry name" value="RRM_euk-type"/>
</dbReference>
<evidence type="ECO:0000256" key="10">
    <source>
        <dbReference type="SAM" id="MobiDB-lite"/>
    </source>
</evidence>
<name>A0AAF5HZK2_STRER</name>
<comment type="function">
    <text evidence="9">Binds the poly(A) tail of mRNA.</text>
</comment>
<feature type="domain" description="PABC" evidence="12">
    <location>
        <begin position="584"/>
        <end position="662"/>
    </location>
</feature>
<evidence type="ECO:0000259" key="12">
    <source>
        <dbReference type="PROSITE" id="PS51309"/>
    </source>
</evidence>
<feature type="domain" description="RRM" evidence="11">
    <location>
        <begin position="233"/>
        <end position="312"/>
    </location>
</feature>
<dbReference type="GO" id="GO:0005634">
    <property type="term" value="C:nucleus"/>
    <property type="evidence" value="ECO:0007669"/>
    <property type="project" value="UniProtKB-SubCell"/>
</dbReference>
<dbReference type="InterPro" id="IPR000504">
    <property type="entry name" value="RRM_dom"/>
</dbReference>
<dbReference type="InterPro" id="IPR045305">
    <property type="entry name" value="RRM2_I_PABPs"/>
</dbReference>
<keyword evidence="13" id="KW-1185">Reference proteome</keyword>
<dbReference type="PANTHER" id="PTHR24012">
    <property type="entry name" value="RNA BINDING PROTEIN"/>
    <property type="match status" value="1"/>
</dbReference>
<dbReference type="FunFam" id="3.30.70.330:FF:000003">
    <property type="entry name" value="Polyadenylate-binding protein"/>
    <property type="match status" value="1"/>
</dbReference>
<dbReference type="GO" id="GO:0005737">
    <property type="term" value="C:cytoplasm"/>
    <property type="evidence" value="ECO:0007669"/>
    <property type="project" value="UniProtKB-SubCell"/>
</dbReference>
<dbReference type="FunFam" id="3.30.70.330:FF:000234">
    <property type="entry name" value="Polyadenylate-binding protein 5"/>
    <property type="match status" value="1"/>
</dbReference>
<dbReference type="Gene3D" id="3.30.70.330">
    <property type="match status" value="4"/>
</dbReference>